<comment type="function">
    <text evidence="4">Catalyzes the reduction of fatty acyl-CoA to fatty alcohols.</text>
</comment>
<evidence type="ECO:0000313" key="8">
    <source>
        <dbReference type="RefSeq" id="XP_052121097.1"/>
    </source>
</evidence>
<feature type="transmembrane region" description="Helical" evidence="4">
    <location>
        <begin position="530"/>
        <end position="550"/>
    </location>
</feature>
<evidence type="ECO:0000256" key="2">
    <source>
        <dbReference type="ARBA" id="ARBA00022516"/>
    </source>
</evidence>
<dbReference type="InterPro" id="IPR026055">
    <property type="entry name" value="FAR"/>
</dbReference>
<comment type="similarity">
    <text evidence="1 4">Belongs to the fatty acyl-CoA reductase family.</text>
</comment>
<dbReference type="GO" id="GO:0080019">
    <property type="term" value="F:alcohol-forming very long-chain fatty acyl-CoA reductase activity"/>
    <property type="evidence" value="ECO:0007669"/>
    <property type="project" value="InterPro"/>
</dbReference>
<dbReference type="GO" id="GO:0005777">
    <property type="term" value="C:peroxisome"/>
    <property type="evidence" value="ECO:0007669"/>
    <property type="project" value="TreeGrafter"/>
</dbReference>
<evidence type="ECO:0000256" key="1">
    <source>
        <dbReference type="ARBA" id="ARBA00005928"/>
    </source>
</evidence>
<dbReference type="Proteomes" id="UP000504606">
    <property type="component" value="Unplaced"/>
</dbReference>
<dbReference type="CDD" id="cd09071">
    <property type="entry name" value="FAR_C"/>
    <property type="match status" value="1"/>
</dbReference>
<dbReference type="InterPro" id="IPR013120">
    <property type="entry name" value="FAR_NAD-bd"/>
</dbReference>
<dbReference type="KEGG" id="foc:127748981"/>
<dbReference type="SUPFAM" id="SSF51735">
    <property type="entry name" value="NAD(P)-binding Rossmann-fold domains"/>
    <property type="match status" value="1"/>
</dbReference>
<dbReference type="Pfam" id="PF07993">
    <property type="entry name" value="NAD_binding_4"/>
    <property type="match status" value="1"/>
</dbReference>
<evidence type="ECO:0000259" key="6">
    <source>
        <dbReference type="Pfam" id="PF07993"/>
    </source>
</evidence>
<dbReference type="AlphaFoldDB" id="A0A9C6WM61"/>
<keyword evidence="4" id="KW-0521">NADP</keyword>
<keyword evidence="4" id="KW-0472">Membrane</keyword>
<dbReference type="Pfam" id="PF03015">
    <property type="entry name" value="Sterile"/>
    <property type="match status" value="1"/>
</dbReference>
<feature type="domain" description="Thioester reductase (TE)" evidence="6">
    <location>
        <begin position="54"/>
        <end position="324"/>
    </location>
</feature>
<evidence type="ECO:0000256" key="4">
    <source>
        <dbReference type="RuleBase" id="RU363097"/>
    </source>
</evidence>
<dbReference type="OrthoDB" id="429813at2759"/>
<dbReference type="GeneID" id="127748981"/>
<dbReference type="InterPro" id="IPR033640">
    <property type="entry name" value="FAR_C"/>
</dbReference>
<dbReference type="Gene3D" id="3.40.50.720">
    <property type="entry name" value="NAD(P)-binding Rossmann-like Domain"/>
    <property type="match status" value="1"/>
</dbReference>
<name>A0A9C6WM61_FRAOC</name>
<accession>A0A9C6WM61</accession>
<evidence type="ECO:0000259" key="5">
    <source>
        <dbReference type="Pfam" id="PF03015"/>
    </source>
</evidence>
<keyword evidence="4" id="KW-1133">Transmembrane helix</keyword>
<organism evidence="7 8">
    <name type="scientific">Frankliniella occidentalis</name>
    <name type="common">Western flower thrips</name>
    <name type="synonym">Euthrips occidentalis</name>
    <dbReference type="NCBI Taxonomy" id="133901"/>
    <lineage>
        <taxon>Eukaryota</taxon>
        <taxon>Metazoa</taxon>
        <taxon>Ecdysozoa</taxon>
        <taxon>Arthropoda</taxon>
        <taxon>Hexapoda</taxon>
        <taxon>Insecta</taxon>
        <taxon>Pterygota</taxon>
        <taxon>Neoptera</taxon>
        <taxon>Paraneoptera</taxon>
        <taxon>Thysanoptera</taxon>
        <taxon>Terebrantia</taxon>
        <taxon>Thripoidea</taxon>
        <taxon>Thripidae</taxon>
        <taxon>Frankliniella</taxon>
    </lineage>
</organism>
<feature type="domain" description="Fatty acyl-CoA reductase C-terminal" evidence="5">
    <location>
        <begin position="418"/>
        <end position="514"/>
    </location>
</feature>
<dbReference type="CDD" id="cd05236">
    <property type="entry name" value="FAR-N_SDR_e"/>
    <property type="match status" value="1"/>
</dbReference>
<keyword evidence="3 4" id="KW-0443">Lipid metabolism</keyword>
<dbReference type="PANTHER" id="PTHR11011:SF24">
    <property type="entry name" value="FATTY ACYL-COA REDUCTASE"/>
    <property type="match status" value="1"/>
</dbReference>
<evidence type="ECO:0000256" key="3">
    <source>
        <dbReference type="ARBA" id="ARBA00023098"/>
    </source>
</evidence>
<keyword evidence="2 4" id="KW-0444">Lipid biosynthesis</keyword>
<gene>
    <name evidence="8" type="primary">LOC127748981</name>
</gene>
<dbReference type="GO" id="GO:0102965">
    <property type="term" value="F:alcohol-forming long-chain fatty acyl-CoA reductase activity"/>
    <property type="evidence" value="ECO:0007669"/>
    <property type="project" value="UniProtKB-EC"/>
</dbReference>
<dbReference type="EC" id="1.2.1.84" evidence="4"/>
<keyword evidence="7" id="KW-1185">Reference proteome</keyword>
<evidence type="ECO:0000313" key="7">
    <source>
        <dbReference type="Proteomes" id="UP000504606"/>
    </source>
</evidence>
<dbReference type="RefSeq" id="XP_052121097.1">
    <property type="nucleotide sequence ID" value="XM_052265137.1"/>
</dbReference>
<sequence length="555" mass="62077">MFQSDAVTPVTGGALAAAFRRVREEVAEKREQLVKPRAEQPTVAEFYKGRGVFITGGSGFLGRLLVEMLLRTCPDIGNVYLLLRSKKGESPSGRLQGLLNVPLFDRLRAEQPHALDKIVVLPGDITELGLGLSQEHRALLQREVSVVYHVAASVRFDDPFQKAVFTNLRSTREVVELARGMPLLKSLVHVSTAYCNADQMLLHERVYRQRLDWRDVVNWAENLNGADVQAVNYLGHKLMGSQANSYVFTKALAEQLLEEVADELPVVITRPSIVVPTFKDPIPGWIDNLYGLSGFWAGGFKGLMRIVPCKDLVFNSVPADVATKNTVLASWHKGIGRSFPRPAAQADAAPAPADAAPVADVVNVVIMKDSGVSFTDMSWVVSEAGLGRIVPFPGAIRPPKFENTPCHTWYLLQAWYHHYLFGFILDMLSRAAGIKPRVLGIYRTVVVALDATQSFWKQFDFDNDNLRELQTMMHPDDERDYCIMDLMSSRDSKEALRAVSIPCVRGILKYTLKEEDNPEKNWKMIERLKWVMAVYHTAMGLAFCGLVYSLTPRVF</sequence>
<keyword evidence="4" id="KW-0560">Oxidoreductase</keyword>
<dbReference type="GO" id="GO:0035336">
    <property type="term" value="P:long-chain fatty-acyl-CoA metabolic process"/>
    <property type="evidence" value="ECO:0007669"/>
    <property type="project" value="TreeGrafter"/>
</dbReference>
<protein>
    <recommendedName>
        <fullName evidence="4">Fatty acyl-CoA reductase</fullName>
        <ecNumber evidence="4">1.2.1.84</ecNumber>
    </recommendedName>
</protein>
<dbReference type="PANTHER" id="PTHR11011">
    <property type="entry name" value="MALE STERILITY PROTEIN 2-RELATED"/>
    <property type="match status" value="1"/>
</dbReference>
<proteinExistence type="inferred from homology"/>
<comment type="catalytic activity">
    <reaction evidence="4">
        <text>a long-chain fatty acyl-CoA + 2 NADPH + 2 H(+) = a long-chain primary fatty alcohol + 2 NADP(+) + CoA</text>
        <dbReference type="Rhea" id="RHEA:52716"/>
        <dbReference type="ChEBI" id="CHEBI:15378"/>
        <dbReference type="ChEBI" id="CHEBI:57287"/>
        <dbReference type="ChEBI" id="CHEBI:57783"/>
        <dbReference type="ChEBI" id="CHEBI:58349"/>
        <dbReference type="ChEBI" id="CHEBI:77396"/>
        <dbReference type="ChEBI" id="CHEBI:83139"/>
        <dbReference type="EC" id="1.2.1.84"/>
    </reaction>
</comment>
<dbReference type="InterPro" id="IPR036291">
    <property type="entry name" value="NAD(P)-bd_dom_sf"/>
</dbReference>
<keyword evidence="4" id="KW-0812">Transmembrane</keyword>
<reference evidence="8" key="1">
    <citation type="submission" date="2025-08" db="UniProtKB">
        <authorList>
            <consortium name="RefSeq"/>
        </authorList>
    </citation>
    <scope>IDENTIFICATION</scope>
    <source>
        <tissue evidence="8">Whole organism</tissue>
    </source>
</reference>